<keyword evidence="3" id="KW-1185">Reference proteome</keyword>
<name>C0GDD8_DETAL</name>
<dbReference type="EMBL" id="ACJM01000002">
    <property type="protein sequence ID" value="EEG78659.1"/>
    <property type="molecule type" value="Genomic_DNA"/>
</dbReference>
<sequence>MRIKWWMIVMALVLLFPLSIGFSVWQGIREIQQMEVYDVSLTELADGIYTGRQDTTGIKVEVSVDVSDGRITAIDILEHENGRGSDAEVIVDDVIAAQSLSVDSISGATLSSTVILKAVEEALLQTSN</sequence>
<evidence type="ECO:0000313" key="2">
    <source>
        <dbReference type="EMBL" id="EEG78659.1"/>
    </source>
</evidence>
<organism evidence="2 3">
    <name type="scientific">Dethiobacter alkaliphilus AHT 1</name>
    <dbReference type="NCBI Taxonomy" id="555088"/>
    <lineage>
        <taxon>Bacteria</taxon>
        <taxon>Bacillati</taxon>
        <taxon>Bacillota</taxon>
        <taxon>Dethiobacteria</taxon>
        <taxon>Dethiobacterales</taxon>
        <taxon>Dethiobacteraceae</taxon>
        <taxon>Dethiobacter</taxon>
    </lineage>
</organism>
<proteinExistence type="predicted"/>
<dbReference type="AlphaFoldDB" id="C0GDD8"/>
<dbReference type="Gene3D" id="3.90.1010.20">
    <property type="match status" value="1"/>
</dbReference>
<gene>
    <name evidence="2" type="ORF">DealDRAFT_0589</name>
</gene>
<feature type="domain" description="FMN-binding" evidence="1">
    <location>
        <begin position="57"/>
        <end position="126"/>
    </location>
</feature>
<evidence type="ECO:0000259" key="1">
    <source>
        <dbReference type="SMART" id="SM00900"/>
    </source>
</evidence>
<protein>
    <submittedName>
        <fullName evidence="2">FMN-binding domain protein</fullName>
    </submittedName>
</protein>
<dbReference type="Proteomes" id="UP000006443">
    <property type="component" value="Unassembled WGS sequence"/>
</dbReference>
<dbReference type="GO" id="GO:0016020">
    <property type="term" value="C:membrane"/>
    <property type="evidence" value="ECO:0007669"/>
    <property type="project" value="InterPro"/>
</dbReference>
<dbReference type="RefSeq" id="WP_008514712.1">
    <property type="nucleotide sequence ID" value="NZ_ACJM01000002.1"/>
</dbReference>
<dbReference type="Pfam" id="PF04205">
    <property type="entry name" value="FMN_bind"/>
    <property type="match status" value="1"/>
</dbReference>
<dbReference type="eggNOG" id="COG3976">
    <property type="taxonomic scope" value="Bacteria"/>
</dbReference>
<accession>C0GDD8</accession>
<dbReference type="GO" id="GO:0010181">
    <property type="term" value="F:FMN binding"/>
    <property type="evidence" value="ECO:0007669"/>
    <property type="project" value="InterPro"/>
</dbReference>
<dbReference type="InterPro" id="IPR007329">
    <property type="entry name" value="FMN-bd"/>
</dbReference>
<comment type="caution">
    <text evidence="2">The sequence shown here is derived from an EMBL/GenBank/DDBJ whole genome shotgun (WGS) entry which is preliminary data.</text>
</comment>
<reference evidence="2 3" key="1">
    <citation type="submission" date="2009-02" db="EMBL/GenBank/DDBJ databases">
        <title>Sequencing of the draft genome and assembly of Dethiobacter alkaliphilus AHT 1.</title>
        <authorList>
            <consortium name="US DOE Joint Genome Institute (JGI-PGF)"/>
            <person name="Lucas S."/>
            <person name="Copeland A."/>
            <person name="Lapidus A."/>
            <person name="Glavina del Rio T."/>
            <person name="Dalin E."/>
            <person name="Tice H."/>
            <person name="Bruce D."/>
            <person name="Goodwin L."/>
            <person name="Pitluck S."/>
            <person name="Larimer F."/>
            <person name="Land M.L."/>
            <person name="Hauser L."/>
            <person name="Muyzer G."/>
        </authorList>
    </citation>
    <scope>NUCLEOTIDE SEQUENCE [LARGE SCALE GENOMIC DNA]</scope>
    <source>
        <strain evidence="2 3">AHT 1</strain>
    </source>
</reference>
<dbReference type="STRING" id="555088.DealDRAFT_0589"/>
<evidence type="ECO:0000313" key="3">
    <source>
        <dbReference type="Proteomes" id="UP000006443"/>
    </source>
</evidence>
<dbReference type="SMART" id="SM00900">
    <property type="entry name" value="FMN_bind"/>
    <property type="match status" value="1"/>
</dbReference>